<evidence type="ECO:0008006" key="3">
    <source>
        <dbReference type="Google" id="ProtNLM"/>
    </source>
</evidence>
<dbReference type="RefSeq" id="WP_189991750.1">
    <property type="nucleotide sequence ID" value="NZ_BMZS01000008.1"/>
</dbReference>
<accession>A0A918XV46</accession>
<dbReference type="NCBIfam" id="NF041384">
    <property type="entry name" value="YHS_seleno_dom"/>
    <property type="match status" value="1"/>
</dbReference>
<name>A0A918XV46_9PROT</name>
<protein>
    <recommendedName>
        <fullName evidence="3">YHS domain-containing protein</fullName>
    </recommendedName>
</protein>
<reference evidence="1" key="2">
    <citation type="submission" date="2020-09" db="EMBL/GenBank/DDBJ databases">
        <authorList>
            <person name="Sun Q."/>
            <person name="Kim S."/>
        </authorList>
    </citation>
    <scope>NUCLEOTIDE SEQUENCE</scope>
    <source>
        <strain evidence="1">KCTC 42651</strain>
    </source>
</reference>
<keyword evidence="2" id="KW-1185">Reference proteome</keyword>
<evidence type="ECO:0000313" key="1">
    <source>
        <dbReference type="EMBL" id="GHD55189.1"/>
    </source>
</evidence>
<comment type="caution">
    <text evidence="1">The sequence shown here is derived from an EMBL/GenBank/DDBJ whole genome shotgun (WGS) entry which is preliminary data.</text>
</comment>
<dbReference type="EMBL" id="BMZS01000008">
    <property type="protein sequence ID" value="GHD55189.1"/>
    <property type="molecule type" value="Genomic_DNA"/>
</dbReference>
<gene>
    <name evidence="1" type="ORF">GCM10017083_33750</name>
</gene>
<proteinExistence type="predicted"/>
<evidence type="ECO:0000313" key="2">
    <source>
        <dbReference type="Proteomes" id="UP000630353"/>
    </source>
</evidence>
<organism evidence="1 2">
    <name type="scientific">Thalassobaculum fulvum</name>
    <dbReference type="NCBI Taxonomy" id="1633335"/>
    <lineage>
        <taxon>Bacteria</taxon>
        <taxon>Pseudomonadati</taxon>
        <taxon>Pseudomonadota</taxon>
        <taxon>Alphaproteobacteria</taxon>
        <taxon>Rhodospirillales</taxon>
        <taxon>Thalassobaculaceae</taxon>
        <taxon>Thalassobaculum</taxon>
    </lineage>
</organism>
<sequence>MPSCGTLARVILLTLILGTGVALSKQEPEVTDPTVDYAVNAADGVAIHGYDPVAYLEDHEAVAGLPEFATTWRGVEWRFSSARNLSRFLADPVGYAPQYGGFGAYGVSIGKAYDVDPTVFDVVDGRLYLHRNARVRELWLRNPTGYIAEADETWRQRVRGSGA</sequence>
<dbReference type="Proteomes" id="UP000630353">
    <property type="component" value="Unassembled WGS sequence"/>
</dbReference>
<reference evidence="1" key="1">
    <citation type="journal article" date="2014" name="Int. J. Syst. Evol. Microbiol.">
        <title>Complete genome sequence of Corynebacterium casei LMG S-19264T (=DSM 44701T), isolated from a smear-ripened cheese.</title>
        <authorList>
            <consortium name="US DOE Joint Genome Institute (JGI-PGF)"/>
            <person name="Walter F."/>
            <person name="Albersmeier A."/>
            <person name="Kalinowski J."/>
            <person name="Ruckert C."/>
        </authorList>
    </citation>
    <scope>NUCLEOTIDE SEQUENCE</scope>
    <source>
        <strain evidence="1">KCTC 42651</strain>
    </source>
</reference>
<dbReference type="AlphaFoldDB" id="A0A918XV46"/>